<organism evidence="2 3">
    <name type="scientific">Plasmodium ovale curtisi</name>
    <dbReference type="NCBI Taxonomy" id="864141"/>
    <lineage>
        <taxon>Eukaryota</taxon>
        <taxon>Sar</taxon>
        <taxon>Alveolata</taxon>
        <taxon>Apicomplexa</taxon>
        <taxon>Aconoidasida</taxon>
        <taxon>Haemosporida</taxon>
        <taxon>Plasmodiidae</taxon>
        <taxon>Plasmodium</taxon>
        <taxon>Plasmodium (Plasmodium)</taxon>
    </lineage>
</organism>
<dbReference type="Pfam" id="PF08373">
    <property type="entry name" value="RAP"/>
    <property type="match status" value="1"/>
</dbReference>
<evidence type="ECO:0000313" key="3">
    <source>
        <dbReference type="Proteomes" id="UP000078560"/>
    </source>
</evidence>
<dbReference type="AlphaFoldDB" id="A0A1A8WS05"/>
<proteinExistence type="predicted"/>
<dbReference type="PROSITE" id="PS51286">
    <property type="entry name" value="RAP"/>
    <property type="match status" value="1"/>
</dbReference>
<dbReference type="SMART" id="SM00952">
    <property type="entry name" value="RAP"/>
    <property type="match status" value="1"/>
</dbReference>
<evidence type="ECO:0000313" key="2">
    <source>
        <dbReference type="EMBL" id="SBS94646.1"/>
    </source>
</evidence>
<reference evidence="3" key="1">
    <citation type="submission" date="2016-05" db="EMBL/GenBank/DDBJ databases">
        <authorList>
            <person name="Naeem Raeece"/>
        </authorList>
    </citation>
    <scope>NUCLEOTIDE SEQUENCE [LARGE SCALE GENOMIC DNA]</scope>
</reference>
<sequence length="535" mass="63898">MHRNISRYLNAVGVKHKSEVIFGPYQLDIVVDFLQNDIKNRFNLNFNDEINEENHSNYNVIYKRKGLENEVVVKKEYKEKYNVIEKLLTKNIVVEVDGISHFYKESYSRTLNSIIKNYILKKFGWNIIHIPYQEWNQCYNFKTKLLYAIHIFKKILHINRDTVSPKDFIYFMNNENRFNQRGTNNNDAAENMSHTKEASNNFMDQDMAIKNTDKNKKTEQEDEKSIPDFYTIDEETIFLNQLKSRNKFQKNIMKKETKKKSTIEREKYVYEIDYLWAYMEWHYSFEDEIKVQKNLIKDINKLKKVPKLFVSAHIIDGIINEMPKNENLCILKYTTYPNFYKKYNNELDILSKKSNNSIYNVCNYIYEVCDIADKSLTFANSPIINTTVKNVLSITKSGKKREDFNEENEKEEIEEDEIWQIYLSKTLKSINDQWLLICINDELKKIINNSGDIYFKMFNKYIKEYNEFITNHNYNITSNDKGTSGNGNNSTHMSNSNMFKNEDKNNFFELNSHNNNLNLEKLKKYKINLIFSENK</sequence>
<evidence type="ECO:0000259" key="1">
    <source>
        <dbReference type="PROSITE" id="PS51286"/>
    </source>
</evidence>
<name>A0A1A8WS05_PLAOA</name>
<feature type="domain" description="RAP" evidence="1">
    <location>
        <begin position="92"/>
        <end position="150"/>
    </location>
</feature>
<protein>
    <recommendedName>
        <fullName evidence="1">RAP domain-containing protein</fullName>
    </recommendedName>
</protein>
<dbReference type="EMBL" id="FLQU01001838">
    <property type="protein sequence ID" value="SBS94646.1"/>
    <property type="molecule type" value="Genomic_DNA"/>
</dbReference>
<accession>A0A1A8WS05</accession>
<dbReference type="Proteomes" id="UP000078560">
    <property type="component" value="Unassembled WGS sequence"/>
</dbReference>
<feature type="non-terminal residue" evidence="2">
    <location>
        <position position="535"/>
    </location>
</feature>
<dbReference type="InterPro" id="IPR013584">
    <property type="entry name" value="RAP"/>
</dbReference>
<gene>
    <name evidence="2" type="ORF">POVCU2_0089590</name>
</gene>